<evidence type="ECO:0008006" key="3">
    <source>
        <dbReference type="Google" id="ProtNLM"/>
    </source>
</evidence>
<comment type="caution">
    <text evidence="1">The sequence shown here is derived from an EMBL/GenBank/DDBJ whole genome shotgun (WGS) entry which is preliminary data.</text>
</comment>
<dbReference type="GO" id="GO:0008081">
    <property type="term" value="F:phosphoric diester hydrolase activity"/>
    <property type="evidence" value="ECO:0007669"/>
    <property type="project" value="InterPro"/>
</dbReference>
<dbReference type="GO" id="GO:0006629">
    <property type="term" value="P:lipid metabolic process"/>
    <property type="evidence" value="ECO:0007669"/>
    <property type="project" value="InterPro"/>
</dbReference>
<keyword evidence="2" id="KW-1185">Reference proteome</keyword>
<proteinExistence type="predicted"/>
<dbReference type="PANTHER" id="PTHR13593:SF134">
    <property type="entry name" value="F14J22.5 PROTEIN"/>
    <property type="match status" value="1"/>
</dbReference>
<evidence type="ECO:0000313" key="1">
    <source>
        <dbReference type="EMBL" id="KAK3022561.1"/>
    </source>
</evidence>
<accession>A0AA89B5W5</accession>
<sequence>MEIKGCAAEFTKKDHSNNQTHDASLRSNLGISDCSVRLFFGSQGPSAEGETCVTNRNCDAGLHCGTCRANGAVRPRCTRIRPVNPIAKVKGLPFNRYAWLTTHNSFARDGVDSATGSIILAATNQEDTITSQLKNGVRGLMLDMYDFKNDIWLCHGECFDYTAFQPAIKVLKEIRVFLEASPSEIITIIIEDYVTSPKGLTKVFDAAGLRKFWFPVSRMPRNGEDWPTVDDMVQKNQRLVVFTSIAAKESSEGIAYEWRYLVENQYGDGGMKAGSCPNRKESSPMSMKKRSLVLMNFFPSDPNISQACKENSDPLISMMSTCHEAAGERWPNFIAVNFYKRSDGGGAAEAVDMANGQLVCGCANIAHCKVCNRHCNLIYSLPFFFFFNIKNRGFDLQTQLLEHATCMAAEAQELGSETSSADMNSSAIHPVVEVKLMLNLIVATLFVGALFLGCSSGSEVSSSHFSLFASQNLYGLTDQLHCCLTGRPIMRRRQKLRRRPTLRNLHRRRQRPAPLYSRSAYQSHFKAATFLSLKCCLCAFSNEQFQVKGLPFNRYTWLTTHNAFARLGQKSATGSVILSPTNQQDTVTSQLNNGVRGLMLDMYDFNNDIWLCHSFGGKCYNFTAFQPAVNVLKEIQVFLEANPSEIVTIMIEDYVTSPKGLTKVFDAAGLRKFWFPVSRMPKNGGNWPTVDDMVRQNQRLVVFTSKSAKETSEGIAYEWRYVVENQYGDGGMKAGSCPNRAESSPMNVITRSLVLMNYFPDNPDLAQACKHNSAPLISMMNTCYQAAGNRWPNFITVDFYKRSDGGGAPAAVDMGNGQLVCGCTNIGYCKANMTFGACDIPEDTVAPTALPGNETNFAAVHSRPIQLQWLLGGLLMILTLSLS</sequence>
<dbReference type="Proteomes" id="UP001188597">
    <property type="component" value="Unassembled WGS sequence"/>
</dbReference>
<dbReference type="PANTHER" id="PTHR13593">
    <property type="match status" value="1"/>
</dbReference>
<dbReference type="InterPro" id="IPR051057">
    <property type="entry name" value="PI-PLC_domain"/>
</dbReference>
<dbReference type="AlphaFoldDB" id="A0AA89B5W5"/>
<gene>
    <name evidence="1" type="ORF">RJ639_047499</name>
</gene>
<evidence type="ECO:0000313" key="2">
    <source>
        <dbReference type="Proteomes" id="UP001188597"/>
    </source>
</evidence>
<dbReference type="CDD" id="cd08588">
    <property type="entry name" value="PI-PLCc_At5g67130_like"/>
    <property type="match status" value="2"/>
</dbReference>
<organism evidence="1 2">
    <name type="scientific">Escallonia herrerae</name>
    <dbReference type="NCBI Taxonomy" id="1293975"/>
    <lineage>
        <taxon>Eukaryota</taxon>
        <taxon>Viridiplantae</taxon>
        <taxon>Streptophyta</taxon>
        <taxon>Embryophyta</taxon>
        <taxon>Tracheophyta</taxon>
        <taxon>Spermatophyta</taxon>
        <taxon>Magnoliopsida</taxon>
        <taxon>eudicotyledons</taxon>
        <taxon>Gunneridae</taxon>
        <taxon>Pentapetalae</taxon>
        <taxon>asterids</taxon>
        <taxon>campanulids</taxon>
        <taxon>Escalloniales</taxon>
        <taxon>Escalloniaceae</taxon>
        <taxon>Escallonia</taxon>
    </lineage>
</organism>
<dbReference type="InterPro" id="IPR017946">
    <property type="entry name" value="PLC-like_Pdiesterase_TIM-brl"/>
</dbReference>
<reference evidence="1" key="1">
    <citation type="submission" date="2022-12" db="EMBL/GenBank/DDBJ databases">
        <title>Draft genome assemblies for two species of Escallonia (Escalloniales).</title>
        <authorList>
            <person name="Chanderbali A."/>
            <person name="Dervinis C."/>
            <person name="Anghel I."/>
            <person name="Soltis D."/>
            <person name="Soltis P."/>
            <person name="Zapata F."/>
        </authorList>
    </citation>
    <scope>NUCLEOTIDE SEQUENCE</scope>
    <source>
        <strain evidence="1">UCBG64.0493</strain>
        <tissue evidence="1">Leaf</tissue>
    </source>
</reference>
<name>A0AA89B5W5_9ASTE</name>
<dbReference type="EMBL" id="JAVXUP010000705">
    <property type="protein sequence ID" value="KAK3022561.1"/>
    <property type="molecule type" value="Genomic_DNA"/>
</dbReference>
<dbReference type="Gene3D" id="3.20.20.190">
    <property type="entry name" value="Phosphatidylinositol (PI) phosphodiesterase"/>
    <property type="match status" value="2"/>
</dbReference>
<dbReference type="Pfam" id="PF26178">
    <property type="entry name" value="PI-PLC_cat"/>
    <property type="match status" value="2"/>
</dbReference>
<dbReference type="SUPFAM" id="SSF51695">
    <property type="entry name" value="PLC-like phosphodiesterases"/>
    <property type="match status" value="2"/>
</dbReference>
<protein>
    <recommendedName>
        <fullName evidence="3">PI-PLC X domain-containing protein</fullName>
    </recommendedName>
</protein>
<dbReference type="PROSITE" id="PS50007">
    <property type="entry name" value="PIPLC_X_DOMAIN"/>
    <property type="match status" value="2"/>
</dbReference>